<dbReference type="Pfam" id="PF13499">
    <property type="entry name" value="EF-hand_7"/>
    <property type="match status" value="2"/>
</dbReference>
<keyword evidence="2" id="KW-0677">Repeat</keyword>
<dbReference type="InterPro" id="IPR051581">
    <property type="entry name" value="Ca-bind"/>
</dbReference>
<dbReference type="InterPro" id="IPR002048">
    <property type="entry name" value="EF_hand_dom"/>
</dbReference>
<organism evidence="7 8">
    <name type="scientific">Phytophthora sojae (strain P6497)</name>
    <name type="common">Soybean stem and root rot agent</name>
    <name type="synonym">Phytophthora megasperma f. sp. glycines</name>
    <dbReference type="NCBI Taxonomy" id="1094619"/>
    <lineage>
        <taxon>Eukaryota</taxon>
        <taxon>Sar</taxon>
        <taxon>Stramenopiles</taxon>
        <taxon>Oomycota</taxon>
        <taxon>Peronosporomycetes</taxon>
        <taxon>Peronosporales</taxon>
        <taxon>Peronosporaceae</taxon>
        <taxon>Phytophthora</taxon>
    </lineage>
</organism>
<dbReference type="EMBL" id="JH159153">
    <property type="protein sequence ID" value="EGZ21638.1"/>
    <property type="molecule type" value="Genomic_DNA"/>
</dbReference>
<keyword evidence="4" id="KW-0175">Coiled coil</keyword>
<name>G4Z5G0_PHYSP</name>
<dbReference type="SMR" id="G4Z5G0"/>
<feature type="compositionally biased region" description="Basic and acidic residues" evidence="5">
    <location>
        <begin position="58"/>
        <end position="67"/>
    </location>
</feature>
<feature type="region of interest" description="Disordered" evidence="5">
    <location>
        <begin position="533"/>
        <end position="567"/>
    </location>
</feature>
<keyword evidence="8" id="KW-1185">Reference proteome</keyword>
<feature type="compositionally biased region" description="Low complexity" evidence="5">
    <location>
        <begin position="22"/>
        <end position="37"/>
    </location>
</feature>
<evidence type="ECO:0000313" key="8">
    <source>
        <dbReference type="Proteomes" id="UP000002640"/>
    </source>
</evidence>
<dbReference type="InterPro" id="IPR018247">
    <property type="entry name" value="EF_Hand_1_Ca_BS"/>
</dbReference>
<accession>G4Z5G0</accession>
<dbReference type="AlphaFoldDB" id="G4Z5G0"/>
<feature type="domain" description="EF-hand" evidence="6">
    <location>
        <begin position="168"/>
        <end position="203"/>
    </location>
</feature>
<dbReference type="Gene3D" id="1.10.238.10">
    <property type="entry name" value="EF-hand"/>
    <property type="match status" value="2"/>
</dbReference>
<feature type="region of interest" description="Disordered" evidence="5">
    <location>
        <begin position="422"/>
        <end position="445"/>
    </location>
</feature>
<proteinExistence type="predicted"/>
<reference evidence="7 8" key="1">
    <citation type="journal article" date="2006" name="Science">
        <title>Phytophthora genome sequences uncover evolutionary origins and mechanisms of pathogenesis.</title>
        <authorList>
            <person name="Tyler B.M."/>
            <person name="Tripathy S."/>
            <person name="Zhang X."/>
            <person name="Dehal P."/>
            <person name="Jiang R.H."/>
            <person name="Aerts A."/>
            <person name="Arredondo F.D."/>
            <person name="Baxter L."/>
            <person name="Bensasson D."/>
            <person name="Beynon J.L."/>
            <person name="Chapman J."/>
            <person name="Damasceno C.M."/>
            <person name="Dorrance A.E."/>
            <person name="Dou D."/>
            <person name="Dickerman A.W."/>
            <person name="Dubchak I.L."/>
            <person name="Garbelotto M."/>
            <person name="Gijzen M."/>
            <person name="Gordon S.G."/>
            <person name="Govers F."/>
            <person name="Grunwald N.J."/>
            <person name="Huang W."/>
            <person name="Ivors K.L."/>
            <person name="Jones R.W."/>
            <person name="Kamoun S."/>
            <person name="Krampis K."/>
            <person name="Lamour K.H."/>
            <person name="Lee M.K."/>
            <person name="McDonald W.H."/>
            <person name="Medina M."/>
            <person name="Meijer H.J."/>
            <person name="Nordberg E.K."/>
            <person name="Maclean D.J."/>
            <person name="Ospina-Giraldo M.D."/>
            <person name="Morris P.F."/>
            <person name="Phuntumart V."/>
            <person name="Putnam N.H."/>
            <person name="Rash S."/>
            <person name="Rose J.K."/>
            <person name="Sakihama Y."/>
            <person name="Salamov A.A."/>
            <person name="Savidor A."/>
            <person name="Scheuring C.F."/>
            <person name="Smith B.M."/>
            <person name="Sobral B.W."/>
            <person name="Terry A."/>
            <person name="Torto-Alalibo T.A."/>
            <person name="Win J."/>
            <person name="Xu Z."/>
            <person name="Zhang H."/>
            <person name="Grigoriev I.V."/>
            <person name="Rokhsar D.S."/>
            <person name="Boore J.L."/>
        </authorList>
    </citation>
    <scope>NUCLEOTIDE SEQUENCE [LARGE SCALE GENOMIC DNA]</scope>
    <source>
        <strain evidence="7 8">P6497</strain>
    </source>
</reference>
<evidence type="ECO:0000256" key="2">
    <source>
        <dbReference type="ARBA" id="ARBA00022737"/>
    </source>
</evidence>
<dbReference type="SUPFAM" id="SSF47473">
    <property type="entry name" value="EF-hand"/>
    <property type="match status" value="1"/>
</dbReference>
<dbReference type="GO" id="GO:0005509">
    <property type="term" value="F:calcium ion binding"/>
    <property type="evidence" value="ECO:0007669"/>
    <property type="project" value="InterPro"/>
</dbReference>
<dbReference type="InParanoid" id="G4Z5G0"/>
<dbReference type="SMART" id="SM00054">
    <property type="entry name" value="EFh"/>
    <property type="match status" value="4"/>
</dbReference>
<evidence type="ECO:0000259" key="6">
    <source>
        <dbReference type="PROSITE" id="PS50222"/>
    </source>
</evidence>
<dbReference type="KEGG" id="psoj:PHYSODRAFT_496744"/>
<dbReference type="CDD" id="cd00051">
    <property type="entry name" value="EFh"/>
    <property type="match status" value="1"/>
</dbReference>
<feature type="coiled-coil region" evidence="4">
    <location>
        <begin position="268"/>
        <end position="295"/>
    </location>
</feature>
<sequence>MGLFGKKGNNGARVAEGGGGALAAASPSAAAAATPTKGKGGDLELFGADNEESDDEATIDRYAKEGDESMDEQEAAEAEKRKVAVLNSKLSPEELFKKYDTDGSGNISASEFLAMLPDLGISISAAKAMRIFRRCDTDGGGEIDLTEFKMAMFAVDPVSGNPLGFSPSTLLGPRDAFELFDEDGTGQIDELEFADVLEYFGMDVSDEKQEKIFRKYDKDKSGYIDYQEFRSMWVRLVDVRDELTKRGVEVPKHTRQWKLQQMLETILDEEEAREAVALEEAKKFLQRQRDKEFREQLGRKAIVRAEDELAAALDAAGQVYIIGSGKYDQFAGEPVTRDEDLFPGFKAVSEIWSYRVNPTNDKAHELGAPASKYVRRRLENKRWKFRSPPRLNKRTISQTKTHIRAMSRVRDVSNERAEGGLRVDSNAPTETSEVEELTKDENNQDEEELAKLFFENREFVRSLRFRSTTLMTNTGPLWGRSVVQGAISDSVAFAVTSSGSVFSWGGRNSTWEASARRLAGFDSDSDDELEGIDAKKKCRDSSDTTVQSKVTPRSALQKMCTPAQVSN</sequence>
<protein>
    <recommendedName>
        <fullName evidence="6">EF-hand domain-containing protein</fullName>
    </recommendedName>
</protein>
<evidence type="ECO:0000313" key="7">
    <source>
        <dbReference type="EMBL" id="EGZ21638.1"/>
    </source>
</evidence>
<feature type="domain" description="EF-hand" evidence="6">
    <location>
        <begin position="204"/>
        <end position="239"/>
    </location>
</feature>
<feature type="domain" description="EF-hand" evidence="6">
    <location>
        <begin position="87"/>
        <end position="122"/>
    </location>
</feature>
<dbReference type="RefSeq" id="XP_009524355.1">
    <property type="nucleotide sequence ID" value="XM_009526060.1"/>
</dbReference>
<keyword evidence="1" id="KW-0479">Metal-binding</keyword>
<dbReference type="InterPro" id="IPR009091">
    <property type="entry name" value="RCC1/BLIP-II"/>
</dbReference>
<keyword evidence="3" id="KW-0106">Calcium</keyword>
<evidence type="ECO:0000256" key="3">
    <source>
        <dbReference type="ARBA" id="ARBA00022837"/>
    </source>
</evidence>
<dbReference type="InterPro" id="IPR011992">
    <property type="entry name" value="EF-hand-dom_pair"/>
</dbReference>
<dbReference type="PROSITE" id="PS50222">
    <property type="entry name" value="EF_HAND_2"/>
    <property type="match status" value="4"/>
</dbReference>
<dbReference type="PANTHER" id="PTHR34524:SF6">
    <property type="entry name" value="CALCYPHOSINE LIKE"/>
    <property type="match status" value="1"/>
</dbReference>
<evidence type="ECO:0000256" key="1">
    <source>
        <dbReference type="ARBA" id="ARBA00022723"/>
    </source>
</evidence>
<evidence type="ECO:0000256" key="5">
    <source>
        <dbReference type="SAM" id="MobiDB-lite"/>
    </source>
</evidence>
<dbReference type="Proteomes" id="UP000002640">
    <property type="component" value="Unassembled WGS sequence"/>
</dbReference>
<dbReference type="OMA" id="TSMENEV"/>
<dbReference type="GeneID" id="20657353"/>
<dbReference type="PROSITE" id="PS00018">
    <property type="entry name" value="EF_HAND_1"/>
    <property type="match status" value="4"/>
</dbReference>
<feature type="domain" description="EF-hand" evidence="6">
    <location>
        <begin position="123"/>
        <end position="158"/>
    </location>
</feature>
<gene>
    <name evidence="7" type="ORF">PHYSODRAFT_496744</name>
</gene>
<feature type="compositionally biased region" description="Basic and acidic residues" evidence="5">
    <location>
        <begin position="533"/>
        <end position="542"/>
    </location>
</feature>
<dbReference type="STRING" id="1094619.G4Z5G0"/>
<dbReference type="PANTHER" id="PTHR34524">
    <property type="entry name" value="CALCYPHOSIN"/>
    <property type="match status" value="1"/>
</dbReference>
<dbReference type="SUPFAM" id="SSF50985">
    <property type="entry name" value="RCC1/BLIP-II"/>
    <property type="match status" value="1"/>
</dbReference>
<evidence type="ECO:0000256" key="4">
    <source>
        <dbReference type="SAM" id="Coils"/>
    </source>
</evidence>
<feature type="region of interest" description="Disordered" evidence="5">
    <location>
        <begin position="15"/>
        <end position="80"/>
    </location>
</feature>